<dbReference type="InterPro" id="IPR027417">
    <property type="entry name" value="P-loop_NTPase"/>
</dbReference>
<reference evidence="1 2" key="1">
    <citation type="submission" date="2022-02" db="EMBL/GenBank/DDBJ databases">
        <title>The car tank lid bacteriome: a reservoir of bacteria with potential in bioremediation of fuel.</title>
        <authorList>
            <person name="Vidal-Verdu A."/>
            <person name="Gomez-Martinez D."/>
            <person name="Latorre-Perez A."/>
            <person name="Pereto J."/>
            <person name="Porcar M."/>
        </authorList>
    </citation>
    <scope>NUCLEOTIDE SEQUENCE [LARGE SCALE GENOMIC DNA]</scope>
    <source>
        <strain evidence="1 2">4D.3</strain>
    </source>
</reference>
<proteinExistence type="predicted"/>
<dbReference type="RefSeq" id="WP_416345333.1">
    <property type="nucleotide sequence ID" value="NZ_JALQCY010000006.1"/>
</dbReference>
<evidence type="ECO:0000313" key="2">
    <source>
        <dbReference type="Proteomes" id="UP001651050"/>
    </source>
</evidence>
<comment type="caution">
    <text evidence="1">The sequence shown here is derived from an EMBL/GenBank/DDBJ whole genome shotgun (WGS) entry which is preliminary data.</text>
</comment>
<dbReference type="Pfam" id="PF13238">
    <property type="entry name" value="AAA_18"/>
    <property type="match status" value="1"/>
</dbReference>
<gene>
    <name evidence="1" type="ORF">M1843_17140</name>
</gene>
<evidence type="ECO:0000313" key="1">
    <source>
        <dbReference type="EMBL" id="MCK9795471.1"/>
    </source>
</evidence>
<accession>A0ABT0J7K4</accession>
<keyword evidence="2" id="KW-1185">Reference proteome</keyword>
<dbReference type="SUPFAM" id="SSF52540">
    <property type="entry name" value="P-loop containing nucleoside triphosphate hydrolases"/>
    <property type="match status" value="1"/>
</dbReference>
<dbReference type="EMBL" id="JALQCY010000006">
    <property type="protein sequence ID" value="MCK9795471.1"/>
    <property type="molecule type" value="Genomic_DNA"/>
</dbReference>
<dbReference type="Gene3D" id="3.40.50.300">
    <property type="entry name" value="P-loop containing nucleotide triphosphate hydrolases"/>
    <property type="match status" value="1"/>
</dbReference>
<protein>
    <submittedName>
        <fullName evidence="1">AAA family ATPase</fullName>
    </submittedName>
</protein>
<sequence length="208" mass="22592">MTTSEDVLDRLVARVHAARARLPGPGAAEPWRRTRLVCVDGPAGSGKTTLATQLAVRFACQVVHLDDLYEGWEAGPDGGARRLGEWVLGPLAAGRAGRYRRYDWAAGEYAEPHDVEPGPVLVVEGCGAAARQVDDWSALRVWVEADDAVRLARGLARDGAGARDHWVRWMADERAHYAAERTRERADVRLDGVGRVQHAATGVTAVAR</sequence>
<organism evidence="1 2">
    <name type="scientific">Isoptericola peretonis</name>
    <dbReference type="NCBI Taxonomy" id="2918523"/>
    <lineage>
        <taxon>Bacteria</taxon>
        <taxon>Bacillati</taxon>
        <taxon>Actinomycetota</taxon>
        <taxon>Actinomycetes</taxon>
        <taxon>Micrococcales</taxon>
        <taxon>Promicromonosporaceae</taxon>
        <taxon>Isoptericola</taxon>
    </lineage>
</organism>
<name>A0ABT0J7K4_9MICO</name>
<dbReference type="Proteomes" id="UP001651050">
    <property type="component" value="Unassembled WGS sequence"/>
</dbReference>